<organism evidence="2 3">
    <name type="scientific">Legionella geestiana</name>
    <dbReference type="NCBI Taxonomy" id="45065"/>
    <lineage>
        <taxon>Bacteria</taxon>
        <taxon>Pseudomonadati</taxon>
        <taxon>Pseudomonadota</taxon>
        <taxon>Gammaproteobacteria</taxon>
        <taxon>Legionellales</taxon>
        <taxon>Legionellaceae</taxon>
        <taxon>Legionella</taxon>
    </lineage>
</organism>
<dbReference type="RefSeq" id="WP_058387061.1">
    <property type="nucleotide sequence ID" value="NZ_LNYC01000005.1"/>
</dbReference>
<sequence>NSGLSAVRLIYSAGFLAWNDERAQNGGIEDDVRNQQRKLYHIFGYGLPGLVLGAPMAATGAALVVGFRMFRESWIAFTALSGSFLNGALGMPQFAGLAGDKRSLRLKITGTPGYLLAVVLTLPLSMLIFAGKFIAPNSVFFVIGTALSPIVAVIKWLNLGLGRARFEPSTPSVETEQRFKNLYSSLNGWGQLPENGVIQEHADGRKGPLCFTRKAVTLNVASLPERVLDELLQAWRQSRDKERFFEANGEFDEAIREIHAHYAALNCLEFQNTVDERTRHIDELGTFIKQYLMSGHAPVPPRSQQDYSWSATFYGRQRSEAVPSSVLDSVPLAAASTAS</sequence>
<evidence type="ECO:0000313" key="3">
    <source>
        <dbReference type="Proteomes" id="UP000054785"/>
    </source>
</evidence>
<feature type="transmembrane region" description="Helical" evidence="1">
    <location>
        <begin position="42"/>
        <end position="67"/>
    </location>
</feature>
<dbReference type="AlphaFoldDB" id="A0A0W0U8E6"/>
<comment type="caution">
    <text evidence="2">The sequence shown here is derived from an EMBL/GenBank/DDBJ whole genome shotgun (WGS) entry which is preliminary data.</text>
</comment>
<feature type="transmembrane region" description="Helical" evidence="1">
    <location>
        <begin position="113"/>
        <end position="133"/>
    </location>
</feature>
<proteinExistence type="predicted"/>
<protein>
    <submittedName>
        <fullName evidence="2">Uncharacterized protein</fullName>
    </submittedName>
</protein>
<name>A0A0W0U8E6_9GAMM</name>
<feature type="transmembrane region" description="Helical" evidence="1">
    <location>
        <begin position="139"/>
        <end position="157"/>
    </location>
</feature>
<keyword evidence="1" id="KW-0812">Transmembrane</keyword>
<feature type="non-terminal residue" evidence="2">
    <location>
        <position position="1"/>
    </location>
</feature>
<accession>A0A0W0U8E6</accession>
<keyword evidence="3" id="KW-1185">Reference proteome</keyword>
<evidence type="ECO:0000313" key="2">
    <source>
        <dbReference type="EMBL" id="KTD04176.1"/>
    </source>
</evidence>
<reference evidence="2 3" key="1">
    <citation type="submission" date="2015-11" db="EMBL/GenBank/DDBJ databases">
        <title>Genomic analysis of 38 Legionella species identifies large and diverse effector repertoires.</title>
        <authorList>
            <person name="Burstein D."/>
            <person name="Amaro F."/>
            <person name="Zusman T."/>
            <person name="Lifshitz Z."/>
            <person name="Cohen O."/>
            <person name="Gilbert J.A."/>
            <person name="Pupko T."/>
            <person name="Shuman H.A."/>
            <person name="Segal G."/>
        </authorList>
    </citation>
    <scope>NUCLEOTIDE SEQUENCE [LARGE SCALE GENOMIC DNA]</scope>
    <source>
        <strain evidence="2 3">ATCC 49504</strain>
    </source>
</reference>
<dbReference type="Proteomes" id="UP000054785">
    <property type="component" value="Unassembled WGS sequence"/>
</dbReference>
<dbReference type="STRING" id="45065.Lgee_0206"/>
<gene>
    <name evidence="2" type="ORF">Lgee_0206</name>
</gene>
<evidence type="ECO:0000256" key="1">
    <source>
        <dbReference type="SAM" id="Phobius"/>
    </source>
</evidence>
<dbReference type="EMBL" id="LNYC01000005">
    <property type="protein sequence ID" value="KTD04176.1"/>
    <property type="molecule type" value="Genomic_DNA"/>
</dbReference>
<dbReference type="PATRIC" id="fig|45065.4.peg.222"/>
<feature type="transmembrane region" description="Helical" evidence="1">
    <location>
        <begin position="73"/>
        <end position="92"/>
    </location>
</feature>
<keyword evidence="1" id="KW-0472">Membrane</keyword>
<keyword evidence="1" id="KW-1133">Transmembrane helix</keyword>